<keyword evidence="1" id="KW-0472">Membrane</keyword>
<dbReference type="Pfam" id="PF16316">
    <property type="entry name" value="DUF4956"/>
    <property type="match status" value="1"/>
</dbReference>
<feature type="transmembrane region" description="Helical" evidence="1">
    <location>
        <begin position="24"/>
        <end position="46"/>
    </location>
</feature>
<evidence type="ECO:0000256" key="1">
    <source>
        <dbReference type="SAM" id="Phobius"/>
    </source>
</evidence>
<reference evidence="2 3" key="1">
    <citation type="submission" date="2019-02" db="EMBL/GenBank/DDBJ databases">
        <title>Genomic Encyclopedia of Type Strains, Phase IV (KMG-IV): sequencing the most valuable type-strain genomes for metagenomic binning, comparative biology and taxonomic classification.</title>
        <authorList>
            <person name="Goeker M."/>
        </authorList>
    </citation>
    <scope>NUCLEOTIDE SEQUENCE [LARGE SCALE GENOMIC DNA]</scope>
    <source>
        <strain evidence="2 3">DSM 29486</strain>
    </source>
</reference>
<dbReference type="Proteomes" id="UP000292927">
    <property type="component" value="Unassembled WGS sequence"/>
</dbReference>
<dbReference type="RefSeq" id="WP_130432122.1">
    <property type="nucleotide sequence ID" value="NZ_SGXF01000001.1"/>
</dbReference>
<dbReference type="InterPro" id="IPR032531">
    <property type="entry name" value="DUF4956"/>
</dbReference>
<dbReference type="OrthoDB" id="9803265at2"/>
<comment type="caution">
    <text evidence="2">The sequence shown here is derived from an EMBL/GenBank/DDBJ whole genome shotgun (WGS) entry which is preliminary data.</text>
</comment>
<keyword evidence="3" id="KW-1185">Reference proteome</keyword>
<name>A0A4V2F838_9FIRM</name>
<gene>
    <name evidence="2" type="ORF">EV209_0172</name>
</gene>
<proteinExistence type="predicted"/>
<evidence type="ECO:0000313" key="2">
    <source>
        <dbReference type="EMBL" id="RZT02067.1"/>
    </source>
</evidence>
<protein>
    <submittedName>
        <fullName evidence="2">Uncharacterized protein DUF4956</fullName>
    </submittedName>
</protein>
<sequence length="224" mass="24945">MNFGDIFKTTFLDGYQASDITTTYVVFTLAITCIISLYVFMIYRLTSKKVFYSLNFNISLVATSLITATIIFTIQSSIVISLGMVGALSIVRFRTAIKDPMDLVYLFWAIAIGIICGAGLAQFAVLLSILLTVVIVLLSRIKDFAHPQILVINADTFDVENTILDFIKSNLKKYKIKSRTVNQNSYNIVIECSVHEANSIVTDLYKIEGVYSVSLVSHDGEVTY</sequence>
<keyword evidence="1" id="KW-1133">Transmembrane helix</keyword>
<accession>A0A4V2F838</accession>
<keyword evidence="1" id="KW-0812">Transmembrane</keyword>
<feature type="transmembrane region" description="Helical" evidence="1">
    <location>
        <begin position="58"/>
        <end position="85"/>
    </location>
</feature>
<organism evidence="2 3">
    <name type="scientific">Cuneatibacter caecimuris</name>
    <dbReference type="NCBI Taxonomy" id="1796618"/>
    <lineage>
        <taxon>Bacteria</taxon>
        <taxon>Bacillati</taxon>
        <taxon>Bacillota</taxon>
        <taxon>Clostridia</taxon>
        <taxon>Lachnospirales</taxon>
        <taxon>Lachnospiraceae</taxon>
        <taxon>Cuneatibacter</taxon>
    </lineage>
</organism>
<dbReference type="EMBL" id="SGXF01000001">
    <property type="protein sequence ID" value="RZT02067.1"/>
    <property type="molecule type" value="Genomic_DNA"/>
</dbReference>
<dbReference type="AlphaFoldDB" id="A0A4V2F838"/>
<evidence type="ECO:0000313" key="3">
    <source>
        <dbReference type="Proteomes" id="UP000292927"/>
    </source>
</evidence>
<feature type="transmembrane region" description="Helical" evidence="1">
    <location>
        <begin position="105"/>
        <end position="138"/>
    </location>
</feature>